<reference evidence="1 2" key="1">
    <citation type="journal article" date="2017" name="Curr. Biol.">
        <title>Genome architecture and evolution of a unichromosomal asexual nematode.</title>
        <authorList>
            <person name="Fradin H."/>
            <person name="Zegar C."/>
            <person name="Gutwein M."/>
            <person name="Lucas J."/>
            <person name="Kovtun M."/>
            <person name="Corcoran D."/>
            <person name="Baugh L.R."/>
            <person name="Kiontke K."/>
            <person name="Gunsalus K."/>
            <person name="Fitch D.H."/>
            <person name="Piano F."/>
        </authorList>
    </citation>
    <scope>NUCLEOTIDE SEQUENCE [LARGE SCALE GENOMIC DNA]</scope>
    <source>
        <strain evidence="1">PF1309</strain>
    </source>
</reference>
<dbReference type="SUPFAM" id="SSF117281">
    <property type="entry name" value="Kelch motif"/>
    <property type="match status" value="1"/>
</dbReference>
<gene>
    <name evidence="1" type="ORF">WR25_19134</name>
</gene>
<evidence type="ECO:0000313" key="2">
    <source>
        <dbReference type="Proteomes" id="UP000218231"/>
    </source>
</evidence>
<keyword evidence="2" id="KW-1185">Reference proteome</keyword>
<dbReference type="AlphaFoldDB" id="A0A2A2LJH7"/>
<protein>
    <submittedName>
        <fullName evidence="1">Uncharacterized protein</fullName>
    </submittedName>
</protein>
<evidence type="ECO:0000313" key="1">
    <source>
        <dbReference type="EMBL" id="PAV86413.1"/>
    </source>
</evidence>
<dbReference type="Proteomes" id="UP000218231">
    <property type="component" value="Unassembled WGS sequence"/>
</dbReference>
<comment type="caution">
    <text evidence="1">The sequence shown here is derived from an EMBL/GenBank/DDBJ whole genome shotgun (WGS) entry which is preliminary data.</text>
</comment>
<organism evidence="1 2">
    <name type="scientific">Diploscapter pachys</name>
    <dbReference type="NCBI Taxonomy" id="2018661"/>
    <lineage>
        <taxon>Eukaryota</taxon>
        <taxon>Metazoa</taxon>
        <taxon>Ecdysozoa</taxon>
        <taxon>Nematoda</taxon>
        <taxon>Chromadorea</taxon>
        <taxon>Rhabditida</taxon>
        <taxon>Rhabditina</taxon>
        <taxon>Rhabditomorpha</taxon>
        <taxon>Rhabditoidea</taxon>
        <taxon>Rhabditidae</taxon>
        <taxon>Diploscapter</taxon>
    </lineage>
</organism>
<name>A0A2A2LJH7_9BILA</name>
<dbReference type="EMBL" id="LIAE01006671">
    <property type="protein sequence ID" value="PAV86413.1"/>
    <property type="molecule type" value="Genomic_DNA"/>
</dbReference>
<sequence length="176" mass="20610">MPDFYDSQNKEIKMIITAIFKEFTDLEEFARIIMSIKASLNNPDVFDKWMENEEIEFKEPPIQEDTKKVSTSQSSNYHIFGIDKVKKSFEIYDLDTRQLSRGPDPPEWRSDASVGYSEGKLYYLGGWDPKTEKNTNRIDLLMDGEVKRYIDYPMTNGNRLKSESFQKNGVLSELHR</sequence>
<dbReference type="Gene3D" id="2.120.10.80">
    <property type="entry name" value="Kelch-type beta propeller"/>
    <property type="match status" value="1"/>
</dbReference>
<proteinExistence type="predicted"/>
<dbReference type="OrthoDB" id="8251006at2759"/>
<dbReference type="InterPro" id="IPR015915">
    <property type="entry name" value="Kelch-typ_b-propeller"/>
</dbReference>
<accession>A0A2A2LJH7</accession>